<keyword evidence="1" id="KW-0808">Transferase</keyword>
<dbReference type="SUPFAM" id="SSF55874">
    <property type="entry name" value="ATPase domain of HSP90 chaperone/DNA topoisomerase II/histidine kinase"/>
    <property type="match status" value="1"/>
</dbReference>
<evidence type="ECO:0000256" key="3">
    <source>
        <dbReference type="ARBA" id="ARBA00023012"/>
    </source>
</evidence>
<evidence type="ECO:0000256" key="2">
    <source>
        <dbReference type="ARBA" id="ARBA00022777"/>
    </source>
</evidence>
<reference evidence="7 8" key="1">
    <citation type="submission" date="2019-11" db="EMBL/GenBank/DDBJ databases">
        <title>Nocardia sp. nov. CT2-14 isolated from soil.</title>
        <authorList>
            <person name="Kanchanasin P."/>
            <person name="Tanasupawat S."/>
            <person name="Yuki M."/>
            <person name="Kudo T."/>
        </authorList>
    </citation>
    <scope>NUCLEOTIDE SEQUENCE [LARGE SCALE GENOMIC DNA]</scope>
    <source>
        <strain evidence="7 8">CT2-14</strain>
    </source>
</reference>
<name>A0A6I3KY22_9NOCA</name>
<feature type="transmembrane region" description="Helical" evidence="5">
    <location>
        <begin position="147"/>
        <end position="171"/>
    </location>
</feature>
<dbReference type="EMBL" id="WMBB01000003">
    <property type="protein sequence ID" value="MTE12399.1"/>
    <property type="molecule type" value="Genomic_DNA"/>
</dbReference>
<dbReference type="InterPro" id="IPR050482">
    <property type="entry name" value="Sensor_HK_TwoCompSys"/>
</dbReference>
<dbReference type="Pfam" id="PF07730">
    <property type="entry name" value="HisKA_3"/>
    <property type="match status" value="1"/>
</dbReference>
<dbReference type="Gene3D" id="1.20.5.1930">
    <property type="match status" value="1"/>
</dbReference>
<dbReference type="SMART" id="SM00387">
    <property type="entry name" value="HATPase_c"/>
    <property type="match status" value="1"/>
</dbReference>
<proteinExistence type="predicted"/>
<dbReference type="GO" id="GO:0046983">
    <property type="term" value="F:protein dimerization activity"/>
    <property type="evidence" value="ECO:0007669"/>
    <property type="project" value="InterPro"/>
</dbReference>
<dbReference type="InterPro" id="IPR011712">
    <property type="entry name" value="Sig_transdc_His_kin_sub3_dim/P"/>
</dbReference>
<dbReference type="CDD" id="cd16917">
    <property type="entry name" value="HATPase_UhpB-NarQ-NarX-like"/>
    <property type="match status" value="1"/>
</dbReference>
<dbReference type="RefSeq" id="WP_154786934.1">
    <property type="nucleotide sequence ID" value="NZ_WMBB01000003.1"/>
</dbReference>
<evidence type="ECO:0000259" key="6">
    <source>
        <dbReference type="SMART" id="SM00387"/>
    </source>
</evidence>
<dbReference type="PANTHER" id="PTHR24421">
    <property type="entry name" value="NITRATE/NITRITE SENSOR PROTEIN NARX-RELATED"/>
    <property type="match status" value="1"/>
</dbReference>
<dbReference type="GO" id="GO:0016020">
    <property type="term" value="C:membrane"/>
    <property type="evidence" value="ECO:0007669"/>
    <property type="project" value="InterPro"/>
</dbReference>
<keyword evidence="5" id="KW-0812">Transmembrane</keyword>
<dbReference type="PANTHER" id="PTHR24421:SF63">
    <property type="entry name" value="SENSOR HISTIDINE KINASE DESK"/>
    <property type="match status" value="1"/>
</dbReference>
<dbReference type="InterPro" id="IPR036890">
    <property type="entry name" value="HATPase_C_sf"/>
</dbReference>
<evidence type="ECO:0000313" key="8">
    <source>
        <dbReference type="Proteomes" id="UP000432464"/>
    </source>
</evidence>
<accession>A0A6I3KY22</accession>
<dbReference type="Gene3D" id="3.30.565.10">
    <property type="entry name" value="Histidine kinase-like ATPase, C-terminal domain"/>
    <property type="match status" value="1"/>
</dbReference>
<keyword evidence="2 7" id="KW-0418">Kinase</keyword>
<keyword evidence="8" id="KW-1185">Reference proteome</keyword>
<feature type="transmembrane region" description="Helical" evidence="5">
    <location>
        <begin position="115"/>
        <end position="135"/>
    </location>
</feature>
<feature type="transmembrane region" description="Helical" evidence="5">
    <location>
        <begin position="183"/>
        <end position="202"/>
    </location>
</feature>
<evidence type="ECO:0000256" key="1">
    <source>
        <dbReference type="ARBA" id="ARBA00022679"/>
    </source>
</evidence>
<dbReference type="Pfam" id="PF02518">
    <property type="entry name" value="HATPase_c"/>
    <property type="match status" value="1"/>
</dbReference>
<gene>
    <name evidence="7" type="ORF">GLP40_06325</name>
</gene>
<evidence type="ECO:0000313" key="7">
    <source>
        <dbReference type="EMBL" id="MTE12399.1"/>
    </source>
</evidence>
<dbReference type="InterPro" id="IPR003594">
    <property type="entry name" value="HATPase_dom"/>
</dbReference>
<dbReference type="AlphaFoldDB" id="A0A6I3KY22"/>
<comment type="caution">
    <text evidence="7">The sequence shown here is derived from an EMBL/GenBank/DDBJ whole genome shotgun (WGS) entry which is preliminary data.</text>
</comment>
<keyword evidence="5" id="KW-1133">Transmembrane helix</keyword>
<feature type="domain" description="Histidine kinase/HSP90-like ATPase" evidence="6">
    <location>
        <begin position="319"/>
        <end position="406"/>
    </location>
</feature>
<protein>
    <submittedName>
        <fullName evidence="7">Sensor histidine kinase</fullName>
    </submittedName>
</protein>
<feature type="transmembrane region" description="Helical" evidence="5">
    <location>
        <begin position="76"/>
        <end position="95"/>
    </location>
</feature>
<evidence type="ECO:0000256" key="5">
    <source>
        <dbReference type="SAM" id="Phobius"/>
    </source>
</evidence>
<dbReference type="Proteomes" id="UP000432464">
    <property type="component" value="Unassembled WGS sequence"/>
</dbReference>
<organism evidence="7 8">
    <name type="scientific">Nocardia aurantiaca</name>
    <dbReference type="NCBI Taxonomy" id="2675850"/>
    <lineage>
        <taxon>Bacteria</taxon>
        <taxon>Bacillati</taxon>
        <taxon>Actinomycetota</taxon>
        <taxon>Actinomycetes</taxon>
        <taxon>Mycobacteriales</taxon>
        <taxon>Nocardiaceae</taxon>
        <taxon>Nocardia</taxon>
    </lineage>
</organism>
<feature type="region of interest" description="Disordered" evidence="4">
    <location>
        <begin position="1"/>
        <end position="22"/>
    </location>
</feature>
<dbReference type="GO" id="GO:0000155">
    <property type="term" value="F:phosphorelay sensor kinase activity"/>
    <property type="evidence" value="ECO:0007669"/>
    <property type="project" value="InterPro"/>
</dbReference>
<evidence type="ECO:0000256" key="4">
    <source>
        <dbReference type="SAM" id="MobiDB-lite"/>
    </source>
</evidence>
<keyword evidence="5" id="KW-0472">Membrane</keyword>
<sequence>MTPHAEAFAHRDPAAPATRPHRGIGSVRVASGAVDAEEQGIQRRRRFGAVFAAVWAIYLIDPLRKGWALDDPVARVYTLAVIVAFAACYIWSYWLLMRGRPSSGSWPPNPEPRTVLIPLLAQAALILAASVTLYSEVLGMSIYLASYIAFATPVRWAIPLELVVMVAAGVVPQLATGRPPDYGLIPSLALAGFAVGGVRVILMRNHQLYLARKQLTELAVAEERLRVGRDVHDILGHSLTVITVKTELAQRLIDIDPERARSEMADVERLAREALSGVRTTVGGLREVSLAGELANARTALRAAEIDAELPDSDDLPIRHSVVFGWVLREAVTNVVRHSGAAHCWVRVTATSIEVSDDGVGMGESARVGSGLSGLRERVRATGGALTLANRPEGGLRVLASFPATIKEPE</sequence>
<keyword evidence="3" id="KW-0902">Two-component regulatory system</keyword>